<dbReference type="InterPro" id="IPR001680">
    <property type="entry name" value="WD40_rpt"/>
</dbReference>
<dbReference type="PANTHER" id="PTHR44083">
    <property type="entry name" value="TOPLESS-RELATED PROTEIN 1-RELATED"/>
    <property type="match status" value="1"/>
</dbReference>
<dbReference type="Pfam" id="PF00400">
    <property type="entry name" value="WD40"/>
    <property type="match status" value="1"/>
</dbReference>
<evidence type="ECO:0000313" key="3">
    <source>
        <dbReference type="Proteomes" id="UP000265520"/>
    </source>
</evidence>
<name>A0A392PY86_9FABA</name>
<dbReference type="InterPro" id="IPR027728">
    <property type="entry name" value="Topless_fam"/>
</dbReference>
<keyword evidence="1" id="KW-0853">WD repeat</keyword>
<reference evidence="2 3" key="1">
    <citation type="journal article" date="2018" name="Front. Plant Sci.">
        <title>Red Clover (Trifolium pratense) and Zigzag Clover (T. medium) - A Picture of Genomic Similarities and Differences.</title>
        <authorList>
            <person name="Dluhosova J."/>
            <person name="Istvanek J."/>
            <person name="Nedelnik J."/>
            <person name="Repkova J."/>
        </authorList>
    </citation>
    <scope>NUCLEOTIDE SEQUENCE [LARGE SCALE GENOMIC DNA]</scope>
    <source>
        <strain evidence="3">cv. 10/8</strain>
        <tissue evidence="2">Leaf</tissue>
    </source>
</reference>
<dbReference type="InterPro" id="IPR015943">
    <property type="entry name" value="WD40/YVTN_repeat-like_dom_sf"/>
</dbReference>
<dbReference type="SMART" id="SM00320">
    <property type="entry name" value="WD40"/>
    <property type="match status" value="3"/>
</dbReference>
<feature type="non-terminal residue" evidence="2">
    <location>
        <position position="134"/>
    </location>
</feature>
<dbReference type="PANTHER" id="PTHR44083:SF43">
    <property type="entry name" value="TRANSDUCIN FAMILY PROTEIN_WD-40 REPEAT PROTEIN"/>
    <property type="match status" value="1"/>
</dbReference>
<dbReference type="Proteomes" id="UP000265520">
    <property type="component" value="Unassembled WGS sequence"/>
</dbReference>
<dbReference type="Gene3D" id="2.130.10.10">
    <property type="entry name" value="YVTN repeat-like/Quinoprotein amine dehydrogenase"/>
    <property type="match status" value="1"/>
</dbReference>
<dbReference type="AlphaFoldDB" id="A0A392PY86"/>
<comment type="caution">
    <text evidence="2">The sequence shown here is derived from an EMBL/GenBank/DDBJ whole genome shotgun (WGS) entry which is preliminary data.</text>
</comment>
<evidence type="ECO:0000256" key="1">
    <source>
        <dbReference type="PROSITE-ProRule" id="PRU00221"/>
    </source>
</evidence>
<proteinExistence type="predicted"/>
<dbReference type="EMBL" id="LXQA010101121">
    <property type="protein sequence ID" value="MCI16489.1"/>
    <property type="molecule type" value="Genomic_DNA"/>
</dbReference>
<protein>
    <submittedName>
        <fullName evidence="2">Topless-related protein 2-like</fullName>
    </submittedName>
</protein>
<dbReference type="GO" id="GO:0006355">
    <property type="term" value="P:regulation of DNA-templated transcription"/>
    <property type="evidence" value="ECO:0007669"/>
    <property type="project" value="InterPro"/>
</dbReference>
<dbReference type="SUPFAM" id="SSF50978">
    <property type="entry name" value="WD40 repeat-like"/>
    <property type="match status" value="1"/>
</dbReference>
<dbReference type="PROSITE" id="PS50294">
    <property type="entry name" value="WD_REPEATS_REGION"/>
    <property type="match status" value="1"/>
</dbReference>
<keyword evidence="3" id="KW-1185">Reference proteome</keyword>
<evidence type="ECO:0000313" key="2">
    <source>
        <dbReference type="EMBL" id="MCI16489.1"/>
    </source>
</evidence>
<organism evidence="2 3">
    <name type="scientific">Trifolium medium</name>
    <dbReference type="NCBI Taxonomy" id="97028"/>
    <lineage>
        <taxon>Eukaryota</taxon>
        <taxon>Viridiplantae</taxon>
        <taxon>Streptophyta</taxon>
        <taxon>Embryophyta</taxon>
        <taxon>Tracheophyta</taxon>
        <taxon>Spermatophyta</taxon>
        <taxon>Magnoliopsida</taxon>
        <taxon>eudicotyledons</taxon>
        <taxon>Gunneridae</taxon>
        <taxon>Pentapetalae</taxon>
        <taxon>rosids</taxon>
        <taxon>fabids</taxon>
        <taxon>Fabales</taxon>
        <taxon>Fabaceae</taxon>
        <taxon>Papilionoideae</taxon>
        <taxon>50 kb inversion clade</taxon>
        <taxon>NPAAA clade</taxon>
        <taxon>Hologalegina</taxon>
        <taxon>IRL clade</taxon>
        <taxon>Trifolieae</taxon>
        <taxon>Trifolium</taxon>
    </lineage>
</organism>
<accession>A0A392PY86</accession>
<feature type="non-terminal residue" evidence="2">
    <location>
        <position position="1"/>
    </location>
</feature>
<feature type="repeat" description="WD" evidence="1">
    <location>
        <begin position="107"/>
        <end position="134"/>
    </location>
</feature>
<dbReference type="PROSITE" id="PS50082">
    <property type="entry name" value="WD_REPEATS_2"/>
    <property type="match status" value="1"/>
</dbReference>
<sequence>ATTTVVPQHWQPPSGLLMTNDVPDNSEEPVPCIALSKNDSYVMSACGGKISLFNMMTFKVMATFMAPPPSSTFLVFHPQDNNIIAIGMEDASIHFYNVRVDEVKHKLKGHQKRITGLAFSTYLNILVSSSADAQ</sequence>
<dbReference type="InterPro" id="IPR036322">
    <property type="entry name" value="WD40_repeat_dom_sf"/>
</dbReference>